<organism evidence="2 3">
    <name type="scientific">Halorubrum tropicale</name>
    <dbReference type="NCBI Taxonomy" id="1765655"/>
    <lineage>
        <taxon>Archaea</taxon>
        <taxon>Methanobacteriati</taxon>
        <taxon>Methanobacteriota</taxon>
        <taxon>Stenosarchaea group</taxon>
        <taxon>Halobacteria</taxon>
        <taxon>Halobacteriales</taxon>
        <taxon>Haloferacaceae</taxon>
        <taxon>Halorubrum</taxon>
    </lineage>
</organism>
<feature type="transmembrane region" description="Helical" evidence="1">
    <location>
        <begin position="75"/>
        <end position="93"/>
    </location>
</feature>
<sequence length="161" mass="17266">MATSENESKDTLTVYQERLDALDATLASKMDRWSVPALRAAVGAVFIWFGALKVLGVSPAGDLVASTVYVLPPEFFVPVLGVWEVIIGICLLYPPLTRVGLLLLALQLPGTFLPMVLLPEVVYTTFPYGLTVEGQYIVKNLVIIAGALVLGSTVRDESASA</sequence>
<reference evidence="2 3" key="1">
    <citation type="submission" date="2015-08" db="EMBL/GenBank/DDBJ databases">
        <title>Genomes of Isolates from Cabo Rojo, PR.</title>
        <authorList>
            <person name="Sanchez-Nieves R.L."/>
            <person name="Montalvo-Rodriguez R."/>
        </authorList>
    </citation>
    <scope>NUCLEOTIDE SEQUENCE [LARGE SCALE GENOMIC DNA]</scope>
    <source>
        <strain evidence="2 3">5</strain>
    </source>
</reference>
<feature type="transmembrane region" description="Helical" evidence="1">
    <location>
        <begin position="137"/>
        <end position="154"/>
    </location>
</feature>
<keyword evidence="1" id="KW-0472">Membrane</keyword>
<keyword evidence="1" id="KW-1133">Transmembrane helix</keyword>
<comment type="caution">
    <text evidence="2">The sequence shown here is derived from an EMBL/GenBank/DDBJ whole genome shotgun (WGS) entry which is preliminary data.</text>
</comment>
<dbReference type="STRING" id="1765655.AMR74_00285"/>
<evidence type="ECO:0000256" key="1">
    <source>
        <dbReference type="SAM" id="Phobius"/>
    </source>
</evidence>
<feature type="transmembrane region" description="Helical" evidence="1">
    <location>
        <begin position="37"/>
        <end position="55"/>
    </location>
</feature>
<dbReference type="Proteomes" id="UP000037747">
    <property type="component" value="Unassembled WGS sequence"/>
</dbReference>
<evidence type="ECO:0000313" key="2">
    <source>
        <dbReference type="EMBL" id="KOX97386.1"/>
    </source>
</evidence>
<evidence type="ECO:0000313" key="3">
    <source>
        <dbReference type="Proteomes" id="UP000037747"/>
    </source>
</evidence>
<gene>
    <name evidence="2" type="ORF">AMR74_00285</name>
</gene>
<dbReference type="PATRIC" id="fig|1705389.3.peg.303"/>
<dbReference type="OrthoDB" id="195751at2157"/>
<evidence type="ECO:0008006" key="4">
    <source>
        <dbReference type="Google" id="ProtNLM"/>
    </source>
</evidence>
<keyword evidence="3" id="KW-1185">Reference proteome</keyword>
<dbReference type="EMBL" id="LIST01000001">
    <property type="protein sequence ID" value="KOX97386.1"/>
    <property type="molecule type" value="Genomic_DNA"/>
</dbReference>
<protein>
    <recommendedName>
        <fullName evidence="4">DoxX family protein</fullName>
    </recommendedName>
</protein>
<accession>A0A0N0BRU8</accession>
<dbReference type="RefSeq" id="WP_053770090.1">
    <property type="nucleotide sequence ID" value="NZ_LIST01000001.1"/>
</dbReference>
<proteinExistence type="predicted"/>
<name>A0A0N0BRU8_9EURY</name>
<dbReference type="AlphaFoldDB" id="A0A0N0BRU8"/>
<feature type="transmembrane region" description="Helical" evidence="1">
    <location>
        <begin position="100"/>
        <end position="117"/>
    </location>
</feature>
<keyword evidence="1" id="KW-0812">Transmembrane</keyword>